<dbReference type="InterPro" id="IPR058334">
    <property type="entry name" value="DUF8021"/>
</dbReference>
<feature type="domain" description="DUF8021" evidence="1">
    <location>
        <begin position="126"/>
        <end position="230"/>
    </location>
</feature>
<accession>A0A6A6U733</accession>
<keyword evidence="3" id="KW-1185">Reference proteome</keyword>
<proteinExistence type="predicted"/>
<evidence type="ECO:0000313" key="2">
    <source>
        <dbReference type="EMBL" id="KAF2667247.1"/>
    </source>
</evidence>
<reference evidence="2" key="1">
    <citation type="journal article" date="2020" name="Stud. Mycol.">
        <title>101 Dothideomycetes genomes: a test case for predicting lifestyles and emergence of pathogens.</title>
        <authorList>
            <person name="Haridas S."/>
            <person name="Albert R."/>
            <person name="Binder M."/>
            <person name="Bloem J."/>
            <person name="Labutti K."/>
            <person name="Salamov A."/>
            <person name="Andreopoulos B."/>
            <person name="Baker S."/>
            <person name="Barry K."/>
            <person name="Bills G."/>
            <person name="Bluhm B."/>
            <person name="Cannon C."/>
            <person name="Castanera R."/>
            <person name="Culley D."/>
            <person name="Daum C."/>
            <person name="Ezra D."/>
            <person name="Gonzalez J."/>
            <person name="Henrissat B."/>
            <person name="Kuo A."/>
            <person name="Liang C."/>
            <person name="Lipzen A."/>
            <person name="Lutzoni F."/>
            <person name="Magnuson J."/>
            <person name="Mondo S."/>
            <person name="Nolan M."/>
            <person name="Ohm R."/>
            <person name="Pangilinan J."/>
            <person name="Park H.-J."/>
            <person name="Ramirez L."/>
            <person name="Alfaro M."/>
            <person name="Sun H."/>
            <person name="Tritt A."/>
            <person name="Yoshinaga Y."/>
            <person name="Zwiers L.-H."/>
            <person name="Turgeon B."/>
            <person name="Goodwin S."/>
            <person name="Spatafora J."/>
            <person name="Crous P."/>
            <person name="Grigoriev I."/>
        </authorList>
    </citation>
    <scope>NUCLEOTIDE SEQUENCE</scope>
    <source>
        <strain evidence="2">CBS 115976</strain>
    </source>
</reference>
<gene>
    <name evidence="2" type="ORF">BT63DRAFT_433429</name>
</gene>
<evidence type="ECO:0000313" key="3">
    <source>
        <dbReference type="Proteomes" id="UP000799302"/>
    </source>
</evidence>
<name>A0A6A6U733_9PEZI</name>
<dbReference type="Pfam" id="PF26061">
    <property type="entry name" value="DUF8021"/>
    <property type="match status" value="1"/>
</dbReference>
<dbReference type="Proteomes" id="UP000799302">
    <property type="component" value="Unassembled WGS sequence"/>
</dbReference>
<dbReference type="EMBL" id="MU004237">
    <property type="protein sequence ID" value="KAF2667247.1"/>
    <property type="molecule type" value="Genomic_DNA"/>
</dbReference>
<evidence type="ECO:0000259" key="1">
    <source>
        <dbReference type="Pfam" id="PF26061"/>
    </source>
</evidence>
<protein>
    <recommendedName>
        <fullName evidence="1">DUF8021 domain-containing protein</fullName>
    </recommendedName>
</protein>
<sequence length="248" mass="27715">MLQKAADDYLNGVKTGKLLVERVDDFRYNENFENAAINTGYHTYGINISLYHHLLDTVDCATKTEMVAHENKPPYVAITQMRLNSAGKVNFIDSLVITTGKGWVFDAKETYRWASKETRGEIPEPKRDTRAVIKAAADAYLDKFTDPNIIVPHADPCERLEGRAHISPNCIAGIKSSAERKMGNRRYVIDEVVGTVDVFLTFEANPDYQPNPDSHEFRVEAGKIRYVHTNSVGQVPPPKYGGIKGIGT</sequence>
<dbReference type="OrthoDB" id="3504677at2759"/>
<dbReference type="AlphaFoldDB" id="A0A6A6U733"/>
<organism evidence="2 3">
    <name type="scientific">Microthyrium microscopicum</name>
    <dbReference type="NCBI Taxonomy" id="703497"/>
    <lineage>
        <taxon>Eukaryota</taxon>
        <taxon>Fungi</taxon>
        <taxon>Dikarya</taxon>
        <taxon>Ascomycota</taxon>
        <taxon>Pezizomycotina</taxon>
        <taxon>Dothideomycetes</taxon>
        <taxon>Dothideomycetes incertae sedis</taxon>
        <taxon>Microthyriales</taxon>
        <taxon>Microthyriaceae</taxon>
        <taxon>Microthyrium</taxon>
    </lineage>
</organism>